<dbReference type="SUPFAM" id="SSF54593">
    <property type="entry name" value="Glyoxalase/Bleomycin resistance protein/Dihydroxybiphenyl dioxygenase"/>
    <property type="match status" value="1"/>
</dbReference>
<protein>
    <submittedName>
        <fullName evidence="4">Methylmalonyl-CoA epimerase</fullName>
        <ecNumber evidence="4">5.1.99.1</ecNumber>
    </submittedName>
</protein>
<dbReference type="CDD" id="cd07249">
    <property type="entry name" value="MMCE"/>
    <property type="match status" value="1"/>
</dbReference>
<name>A0A8S0X5N3_9FIRM</name>
<dbReference type="GO" id="GO:0004493">
    <property type="term" value="F:methylmalonyl-CoA epimerase activity"/>
    <property type="evidence" value="ECO:0007669"/>
    <property type="project" value="UniProtKB-EC"/>
</dbReference>
<feature type="domain" description="VOC" evidence="3">
    <location>
        <begin position="9"/>
        <end position="136"/>
    </location>
</feature>
<dbReference type="PANTHER" id="PTHR43048:SF3">
    <property type="entry name" value="METHYLMALONYL-COA EPIMERASE, MITOCHONDRIAL"/>
    <property type="match status" value="1"/>
</dbReference>
<dbReference type="EMBL" id="LR746496">
    <property type="protein sequence ID" value="CAA7601810.1"/>
    <property type="molecule type" value="Genomic_DNA"/>
</dbReference>
<dbReference type="GO" id="GO:0046491">
    <property type="term" value="P:L-methylmalonyl-CoA metabolic process"/>
    <property type="evidence" value="ECO:0007669"/>
    <property type="project" value="TreeGrafter"/>
</dbReference>
<evidence type="ECO:0000313" key="6">
    <source>
        <dbReference type="Proteomes" id="UP001071230"/>
    </source>
</evidence>
<dbReference type="Pfam" id="PF13669">
    <property type="entry name" value="Glyoxalase_4"/>
    <property type="match status" value="1"/>
</dbReference>
<sequence length="137" mass="14985">MKGQFKPDHLDHIGIAVADLEEALNLYERLGLICEGREEVPGQKVNTAVLPLGRTRLELLQPTQADSPIGKFLAQRGPGVHHLALAVEDIEGKLRELKEQGFRVIDEEPRPGAGGSRVAFLHPKGTLGTLIELVERS</sequence>
<gene>
    <name evidence="4" type="ORF">DEACI_2479</name>
    <name evidence="5" type="ORF">DEACI_3714</name>
</gene>
<dbReference type="PROSITE" id="PS51819">
    <property type="entry name" value="VOC"/>
    <property type="match status" value="1"/>
</dbReference>
<dbReference type="GO" id="GO:0046872">
    <property type="term" value="F:metal ion binding"/>
    <property type="evidence" value="ECO:0007669"/>
    <property type="project" value="UniProtKB-KW"/>
</dbReference>
<dbReference type="Gene3D" id="3.10.180.10">
    <property type="entry name" value="2,3-Dihydroxybiphenyl 1,2-Dioxygenase, domain 1"/>
    <property type="match status" value="1"/>
</dbReference>
<dbReference type="PANTHER" id="PTHR43048">
    <property type="entry name" value="METHYLMALONYL-COA EPIMERASE"/>
    <property type="match status" value="1"/>
</dbReference>
<reference evidence="4" key="2">
    <citation type="submission" date="2020-01" db="EMBL/GenBank/DDBJ databases">
        <authorList>
            <person name="Hornung B."/>
        </authorList>
    </citation>
    <scope>NUCLEOTIDE SEQUENCE</scope>
    <source>
        <strain evidence="4">PacBioINE</strain>
    </source>
</reference>
<keyword evidence="2" id="KW-0479">Metal-binding</keyword>
<keyword evidence="6" id="KW-1185">Reference proteome</keyword>
<evidence type="ECO:0000256" key="2">
    <source>
        <dbReference type="ARBA" id="ARBA00022723"/>
    </source>
</evidence>
<reference evidence="5" key="1">
    <citation type="submission" date="2014-11" db="EMBL/GenBank/DDBJ databases">
        <authorList>
            <person name="Hornung B.V."/>
        </authorList>
    </citation>
    <scope>NUCLEOTIDE SEQUENCE</scope>
    <source>
        <strain evidence="5">INE</strain>
    </source>
</reference>
<comment type="similarity">
    <text evidence="1">Belongs to the methylmalonyl-CoA epimerase family.</text>
</comment>
<dbReference type="Proteomes" id="UP000836597">
    <property type="component" value="Chromosome"/>
</dbReference>
<proteinExistence type="inferred from homology"/>
<dbReference type="EC" id="5.1.99.1" evidence="4"/>
<dbReference type="NCBIfam" id="TIGR03081">
    <property type="entry name" value="metmalonyl_epim"/>
    <property type="match status" value="1"/>
</dbReference>
<keyword evidence="4" id="KW-0413">Isomerase</keyword>
<dbReference type="AlphaFoldDB" id="A0A8S0X5N3"/>
<accession>A0A8S0X5N3</accession>
<dbReference type="InterPro" id="IPR017515">
    <property type="entry name" value="MeMalonyl-CoA_epimerase"/>
</dbReference>
<dbReference type="EMBL" id="CDGJ01000115">
    <property type="protein sequence ID" value="CEJ09230.1"/>
    <property type="molecule type" value="Genomic_DNA"/>
</dbReference>
<evidence type="ECO:0000256" key="1">
    <source>
        <dbReference type="ARBA" id="ARBA00009308"/>
    </source>
</evidence>
<dbReference type="KEGG" id="aacx:DEACI_2479"/>
<evidence type="ECO:0000313" key="4">
    <source>
        <dbReference type="EMBL" id="CAA7601810.1"/>
    </source>
</evidence>
<evidence type="ECO:0000259" key="3">
    <source>
        <dbReference type="PROSITE" id="PS51819"/>
    </source>
</evidence>
<evidence type="ECO:0000313" key="5">
    <source>
        <dbReference type="EMBL" id="CEJ09230.1"/>
    </source>
</evidence>
<dbReference type="InterPro" id="IPR051785">
    <property type="entry name" value="MMCE/EMCE_epimerase"/>
</dbReference>
<dbReference type="InterPro" id="IPR029068">
    <property type="entry name" value="Glyas_Bleomycin-R_OHBP_Dase"/>
</dbReference>
<dbReference type="RefSeq" id="WP_240985286.1">
    <property type="nucleotide sequence ID" value="NZ_CDGJ01000115.1"/>
</dbReference>
<dbReference type="InterPro" id="IPR037523">
    <property type="entry name" value="VOC_core"/>
</dbReference>
<organism evidence="4">
    <name type="scientific">Acididesulfobacillus acetoxydans</name>
    <dbReference type="NCBI Taxonomy" id="1561005"/>
    <lineage>
        <taxon>Bacteria</taxon>
        <taxon>Bacillati</taxon>
        <taxon>Bacillota</taxon>
        <taxon>Clostridia</taxon>
        <taxon>Eubacteriales</taxon>
        <taxon>Peptococcaceae</taxon>
        <taxon>Acididesulfobacillus</taxon>
    </lineage>
</organism>
<dbReference type="Proteomes" id="UP001071230">
    <property type="component" value="Unassembled WGS sequence"/>
</dbReference>